<proteinExistence type="predicted"/>
<feature type="transmembrane region" description="Helical" evidence="2">
    <location>
        <begin position="47"/>
        <end position="66"/>
    </location>
</feature>
<sequence>MQGVGEKDERLGGGKGKDPSPPPPPPHHEANKGGHRLGPRRRRRPRVRGEVLAVGFMVAAAAYFLLADGLAVRPGEGDVPPAAWSFVAYVLWIAGVNLFVLVSIMN</sequence>
<keyword evidence="2" id="KW-0472">Membrane</keyword>
<feature type="compositionally biased region" description="Basic residues" evidence="1">
    <location>
        <begin position="33"/>
        <end position="44"/>
    </location>
</feature>
<dbReference type="EMBL" id="JAAALK010000283">
    <property type="protein sequence ID" value="KAG8074938.1"/>
    <property type="molecule type" value="Genomic_DNA"/>
</dbReference>
<reference evidence="3" key="1">
    <citation type="journal article" date="2021" name="bioRxiv">
        <title>Whole Genome Assembly and Annotation of Northern Wild Rice, Zizania palustris L., Supports a Whole Genome Duplication in the Zizania Genus.</title>
        <authorList>
            <person name="Haas M."/>
            <person name="Kono T."/>
            <person name="Macchietto M."/>
            <person name="Millas R."/>
            <person name="McGilp L."/>
            <person name="Shao M."/>
            <person name="Duquette J."/>
            <person name="Hirsch C.N."/>
            <person name="Kimball J."/>
        </authorList>
    </citation>
    <scope>NUCLEOTIDE SEQUENCE</scope>
    <source>
        <tissue evidence="3">Fresh leaf tissue</tissue>
    </source>
</reference>
<feature type="compositionally biased region" description="Basic and acidic residues" evidence="1">
    <location>
        <begin position="1"/>
        <end position="18"/>
    </location>
</feature>
<evidence type="ECO:0000256" key="1">
    <source>
        <dbReference type="SAM" id="MobiDB-lite"/>
    </source>
</evidence>
<keyword evidence="2" id="KW-0812">Transmembrane</keyword>
<evidence type="ECO:0000313" key="4">
    <source>
        <dbReference type="Proteomes" id="UP000729402"/>
    </source>
</evidence>
<organism evidence="3 4">
    <name type="scientific">Zizania palustris</name>
    <name type="common">Northern wild rice</name>
    <dbReference type="NCBI Taxonomy" id="103762"/>
    <lineage>
        <taxon>Eukaryota</taxon>
        <taxon>Viridiplantae</taxon>
        <taxon>Streptophyta</taxon>
        <taxon>Embryophyta</taxon>
        <taxon>Tracheophyta</taxon>
        <taxon>Spermatophyta</taxon>
        <taxon>Magnoliopsida</taxon>
        <taxon>Liliopsida</taxon>
        <taxon>Poales</taxon>
        <taxon>Poaceae</taxon>
        <taxon>BOP clade</taxon>
        <taxon>Oryzoideae</taxon>
        <taxon>Oryzeae</taxon>
        <taxon>Zizaniinae</taxon>
        <taxon>Zizania</taxon>
    </lineage>
</organism>
<evidence type="ECO:0000313" key="3">
    <source>
        <dbReference type="EMBL" id="KAG8074938.1"/>
    </source>
</evidence>
<feature type="region of interest" description="Disordered" evidence="1">
    <location>
        <begin position="1"/>
        <end position="44"/>
    </location>
</feature>
<accession>A0A8J5SKX3</accession>
<dbReference type="AlphaFoldDB" id="A0A8J5SKX3"/>
<comment type="caution">
    <text evidence="3">The sequence shown here is derived from an EMBL/GenBank/DDBJ whole genome shotgun (WGS) entry which is preliminary data.</text>
</comment>
<reference evidence="3" key="2">
    <citation type="submission" date="2021-02" db="EMBL/GenBank/DDBJ databases">
        <authorList>
            <person name="Kimball J.A."/>
            <person name="Haas M.W."/>
            <person name="Macchietto M."/>
            <person name="Kono T."/>
            <person name="Duquette J."/>
            <person name="Shao M."/>
        </authorList>
    </citation>
    <scope>NUCLEOTIDE SEQUENCE</scope>
    <source>
        <tissue evidence="3">Fresh leaf tissue</tissue>
    </source>
</reference>
<keyword evidence="4" id="KW-1185">Reference proteome</keyword>
<evidence type="ECO:0000256" key="2">
    <source>
        <dbReference type="SAM" id="Phobius"/>
    </source>
</evidence>
<feature type="transmembrane region" description="Helical" evidence="2">
    <location>
        <begin position="86"/>
        <end position="105"/>
    </location>
</feature>
<gene>
    <name evidence="3" type="ORF">GUJ93_ZPchr0006g44453</name>
</gene>
<name>A0A8J5SKX3_ZIZPA</name>
<protein>
    <submittedName>
        <fullName evidence="3">Uncharacterized protein</fullName>
    </submittedName>
</protein>
<keyword evidence="2" id="KW-1133">Transmembrane helix</keyword>
<dbReference type="Proteomes" id="UP000729402">
    <property type="component" value="Unassembled WGS sequence"/>
</dbReference>